<evidence type="ECO:0000313" key="2">
    <source>
        <dbReference type="Proteomes" id="UP001148838"/>
    </source>
</evidence>
<name>A0ABQ8TR47_PERAM</name>
<keyword evidence="2" id="KW-1185">Reference proteome</keyword>
<accession>A0ABQ8TR47</accession>
<sequence>MIEVTAKLVRGPVYLAGESVECYITFSNTPAPIHKRSQSNSDAFESLAWASAQIHCQCTTNSKVSYPDGNLFTAEEMSTANTEVKGDMLYYQQSQGFYSVIFAYLQGKANPKIVSISDLYSEVLPSEAPPSYRGQAVKYSYKITIGMQRVNCPIKLLRVPLRVLVVSGFQDASLCGDSEELAPSNPFLQIQQKETPFDLAMQALQNLTAKRSPNFYNITKSQGKVVRFCLFKQAYKLGEDIVGTFDFSEATVPCVQFSVVLQSEEEIAPGCRRWAKQSPAVVSYTKYHEVCLSLKHSQLILPIPLHITPGFTTDLVTLQWRLHFEFVTSDTQMIHELPSSDLENGNVWRGPPTLNIETMVWNLPIKIYPTTPLQISQGLQTQLKHRLAV</sequence>
<evidence type="ECO:0000313" key="1">
    <source>
        <dbReference type="EMBL" id="KAJ4448190.1"/>
    </source>
</evidence>
<dbReference type="Pfam" id="PF08737">
    <property type="entry name" value="Rgp1"/>
    <property type="match status" value="2"/>
</dbReference>
<comment type="caution">
    <text evidence="1">The sequence shown here is derived from an EMBL/GenBank/DDBJ whole genome shotgun (WGS) entry which is preliminary data.</text>
</comment>
<dbReference type="InterPro" id="IPR014848">
    <property type="entry name" value="Rgp1"/>
</dbReference>
<dbReference type="Proteomes" id="UP001148838">
    <property type="component" value="Unassembled WGS sequence"/>
</dbReference>
<protein>
    <recommendedName>
        <fullName evidence="3">RAB6A-GEF complex partner protein 2</fullName>
    </recommendedName>
</protein>
<reference evidence="1 2" key="1">
    <citation type="journal article" date="2022" name="Allergy">
        <title>Genome assembly and annotation of Periplaneta americana reveal a comprehensive cockroach allergen profile.</title>
        <authorList>
            <person name="Wang L."/>
            <person name="Xiong Q."/>
            <person name="Saelim N."/>
            <person name="Wang L."/>
            <person name="Nong W."/>
            <person name="Wan A.T."/>
            <person name="Shi M."/>
            <person name="Liu X."/>
            <person name="Cao Q."/>
            <person name="Hui J.H.L."/>
            <person name="Sookrung N."/>
            <person name="Leung T.F."/>
            <person name="Tungtrongchitr A."/>
            <person name="Tsui S.K.W."/>
        </authorList>
    </citation>
    <scope>NUCLEOTIDE SEQUENCE [LARGE SCALE GENOMIC DNA]</scope>
    <source>
        <strain evidence="1">PWHHKU_190912</strain>
    </source>
</reference>
<dbReference type="PANTHER" id="PTHR12507">
    <property type="entry name" value="REDUCED GROWTH PHENOTYPE 1 RGP1, YEAST -RELATED"/>
    <property type="match status" value="1"/>
</dbReference>
<organism evidence="1 2">
    <name type="scientific">Periplaneta americana</name>
    <name type="common">American cockroach</name>
    <name type="synonym">Blatta americana</name>
    <dbReference type="NCBI Taxonomy" id="6978"/>
    <lineage>
        <taxon>Eukaryota</taxon>
        <taxon>Metazoa</taxon>
        <taxon>Ecdysozoa</taxon>
        <taxon>Arthropoda</taxon>
        <taxon>Hexapoda</taxon>
        <taxon>Insecta</taxon>
        <taxon>Pterygota</taxon>
        <taxon>Neoptera</taxon>
        <taxon>Polyneoptera</taxon>
        <taxon>Dictyoptera</taxon>
        <taxon>Blattodea</taxon>
        <taxon>Blattoidea</taxon>
        <taxon>Blattidae</taxon>
        <taxon>Blattinae</taxon>
        <taxon>Periplaneta</taxon>
    </lineage>
</organism>
<gene>
    <name evidence="1" type="ORF">ANN_10203</name>
</gene>
<evidence type="ECO:0008006" key="3">
    <source>
        <dbReference type="Google" id="ProtNLM"/>
    </source>
</evidence>
<dbReference type="EMBL" id="JAJSOF020000005">
    <property type="protein sequence ID" value="KAJ4448190.1"/>
    <property type="molecule type" value="Genomic_DNA"/>
</dbReference>
<proteinExistence type="predicted"/>